<evidence type="ECO:0000256" key="7">
    <source>
        <dbReference type="ARBA" id="ARBA00022840"/>
    </source>
</evidence>
<dbReference type="InterPro" id="IPR043129">
    <property type="entry name" value="ATPase_NBD"/>
</dbReference>
<dbReference type="RefSeq" id="XP_004829373.1">
    <property type="nucleotide sequence ID" value="XM_004829316.1"/>
</dbReference>
<dbReference type="Proteomes" id="UP000031512">
    <property type="component" value="Chromosome 1"/>
</dbReference>
<dbReference type="KEGG" id="beq:BEWA_025560"/>
<feature type="compositionally biased region" description="Polar residues" evidence="9">
    <location>
        <begin position="163"/>
        <end position="176"/>
    </location>
</feature>
<keyword evidence="13" id="KW-1185">Reference proteome</keyword>
<evidence type="ECO:0000256" key="2">
    <source>
        <dbReference type="ARBA" id="ARBA00009156"/>
    </source>
</evidence>
<evidence type="ECO:0000256" key="8">
    <source>
        <dbReference type="ARBA" id="ARBA00043149"/>
    </source>
</evidence>
<dbReference type="InterPro" id="IPR018483">
    <property type="entry name" value="Carb_kinase_FGGY_CS"/>
</dbReference>
<keyword evidence="7" id="KW-0067">ATP-binding</keyword>
<evidence type="ECO:0000256" key="6">
    <source>
        <dbReference type="ARBA" id="ARBA00022777"/>
    </source>
</evidence>
<accession>L0AVS5</accession>
<evidence type="ECO:0000259" key="10">
    <source>
        <dbReference type="Pfam" id="PF00370"/>
    </source>
</evidence>
<dbReference type="EC" id="2.7.1.30" evidence="3"/>
<comment type="similarity">
    <text evidence="2">Belongs to the FGGY kinase family.</text>
</comment>
<dbReference type="GO" id="GO:0006641">
    <property type="term" value="P:triglyceride metabolic process"/>
    <property type="evidence" value="ECO:0007669"/>
    <property type="project" value="TreeGrafter"/>
</dbReference>
<dbReference type="GeneID" id="15805871"/>
<reference evidence="12 13" key="1">
    <citation type="journal article" date="2012" name="BMC Genomics">
        <title>Comparative genomic analysis and phylogenetic position of Theileria equi.</title>
        <authorList>
            <person name="Kappmeyer L.S."/>
            <person name="Thiagarajan M."/>
            <person name="Herndon D.R."/>
            <person name="Ramsay J.D."/>
            <person name="Caler E."/>
            <person name="Djikeng A."/>
            <person name="Gillespie J.J."/>
            <person name="Lau A.O."/>
            <person name="Roalson E.H."/>
            <person name="Silva J.C."/>
            <person name="Silva M.G."/>
            <person name="Suarez C.E."/>
            <person name="Ueti M.W."/>
            <person name="Nene V.M."/>
            <person name="Mealey R.H."/>
            <person name="Knowles D.P."/>
            <person name="Brayton K.A."/>
        </authorList>
    </citation>
    <scope>NUCLEOTIDE SEQUENCE [LARGE SCALE GENOMIC DNA]</scope>
    <source>
        <strain evidence="12 13">WA</strain>
    </source>
</reference>
<feature type="compositionally biased region" description="Polar residues" evidence="9">
    <location>
        <begin position="562"/>
        <end position="573"/>
    </location>
</feature>
<dbReference type="EMBL" id="CP001669">
    <property type="protein sequence ID" value="AFZ79707.1"/>
    <property type="molecule type" value="Genomic_DNA"/>
</dbReference>
<evidence type="ECO:0000256" key="3">
    <source>
        <dbReference type="ARBA" id="ARBA00012099"/>
    </source>
</evidence>
<proteinExistence type="inferred from homology"/>
<sequence>MTGVLKLDINQQCGQKEETCSCSPQPPGITTSKVTSIGGVTNFTKYTHSVPGGGTFTLSGQLSNGGKIGSGNNMEYVQSIAVYFWNGNPSDPILLGIKRTGDNGDITTSYYGKNNPGSNDWNVPLDGTDELQALDDQNCKLNNAVPFEIQGSQSVSLPKESKSSCIGTKTTKSTRSPIPPPGSDYIVKEYKVHTPSALDNGTKISRVTLNGRPINISLTREYLSTEIRLYSSPVNPKVPIMFELKPNTGNSKWFYSKDSSGTSWQEDAGNNFYSDNQLTEALAKKLDEFTCRYHNGVTVDLSHDRSTSSDHTYCCDEHAGEKGKGGGKVRVDQVTVSCEHPKPISIPYHKHVITGGCSISGIKYNEGGNGRVRMIKKLGDKAFPIPGSPTVHAFYCGEVPKLIYLEGGTEEVKAKWFKNSGTSSGNNEDWTEAQGLQDIKPGELGSTINCDQYNDLVKAITEAKCQSYQECNYTPKPSLRPGTDGDPGLRGPTLGQPERDTDNEAGDTELEDQPEAVGGATGGGSGEDTGPDARGSEAGGDHASPKATTSDDTSAVFPEEPTASTQKDSSGNSFWESYDKIIPTVLTGVPNYELVGLGITNQRETIIAWDAKTGKPLYNAIVWLDIRAKEEADEIISTYGSDKHFYQKTGLLVSTYFSALKLKWMSNNLDWFDKAVKEETVRFGTIDTWLIYNLTGEYVTDITNASRTFLMDINKERWSTEMLGLFGLKMNLLPKILPNCTVFGVINNEKVPLYKGIEITGCAGDQQAACVGQGLFEPCSTKCTFGTGAFILTNTGTKRVISTGGLLCTPCYKLGPSSPTIYALEGSIAIAGAGISWLKSMGMIQDPAEISDILKEFKSSGGVVFAPAFSGLFAPRWRSDARGCIMGMTQHTQRGHIVRAYCESIGLQLFEIIQTFLVDMEIQNLPYICVDGGLAKNPELLQLICDIVRVPLEKPTTTEVTCYGAAILAGLQVGLWESLEEVKKLTKGRDQTWKPDLDPEERQKIISYWNLGIERSLLWQI</sequence>
<gene>
    <name evidence="12" type="ORF">BEWA_025560</name>
</gene>
<keyword evidence="4 12" id="KW-0808">Transferase</keyword>
<evidence type="ECO:0000256" key="4">
    <source>
        <dbReference type="ARBA" id="ARBA00022679"/>
    </source>
</evidence>
<dbReference type="PANTHER" id="PTHR10196:SF69">
    <property type="entry name" value="GLYCEROL KINASE"/>
    <property type="match status" value="1"/>
</dbReference>
<evidence type="ECO:0000256" key="1">
    <source>
        <dbReference type="ARBA" id="ARBA00005190"/>
    </source>
</evidence>
<dbReference type="Pfam" id="PF00370">
    <property type="entry name" value="FGGY_N"/>
    <property type="match status" value="1"/>
</dbReference>
<keyword evidence="6 12" id="KW-0418">Kinase</keyword>
<dbReference type="VEuPathDB" id="PiroplasmaDB:BEWA_025560"/>
<dbReference type="GO" id="GO:0005524">
    <property type="term" value="F:ATP binding"/>
    <property type="evidence" value="ECO:0007669"/>
    <property type="project" value="UniProtKB-KW"/>
</dbReference>
<dbReference type="GO" id="GO:0046167">
    <property type="term" value="P:glycerol-3-phosphate biosynthetic process"/>
    <property type="evidence" value="ECO:0007669"/>
    <property type="project" value="TreeGrafter"/>
</dbReference>
<dbReference type="Pfam" id="PF02782">
    <property type="entry name" value="FGGY_C"/>
    <property type="match status" value="1"/>
</dbReference>
<dbReference type="OrthoDB" id="5422795at2759"/>
<feature type="region of interest" description="Disordered" evidence="9">
    <location>
        <begin position="152"/>
        <end position="183"/>
    </location>
</feature>
<protein>
    <recommendedName>
        <fullName evidence="3">glycerol kinase</fullName>
        <ecNumber evidence="3">2.7.1.30</ecNumber>
    </recommendedName>
    <alternativeName>
        <fullName evidence="8">ATP:glycerol 3-phosphotransferase</fullName>
    </alternativeName>
</protein>
<dbReference type="UniPathway" id="UPA00618">
    <property type="reaction ID" value="UER00672"/>
</dbReference>
<dbReference type="AlphaFoldDB" id="L0AVS5"/>
<evidence type="ECO:0000259" key="11">
    <source>
        <dbReference type="Pfam" id="PF02782"/>
    </source>
</evidence>
<feature type="compositionally biased region" description="Acidic residues" evidence="9">
    <location>
        <begin position="503"/>
        <end position="514"/>
    </location>
</feature>
<comment type="pathway">
    <text evidence="1">Polyol metabolism; glycerol degradation via glycerol kinase pathway; sn-glycerol 3-phosphate from glycerol: step 1/1.</text>
</comment>
<feature type="region of interest" description="Disordered" evidence="9">
    <location>
        <begin position="473"/>
        <end position="573"/>
    </location>
</feature>
<organism evidence="12 13">
    <name type="scientific">Theileria equi strain WA</name>
    <dbReference type="NCBI Taxonomy" id="1537102"/>
    <lineage>
        <taxon>Eukaryota</taxon>
        <taxon>Sar</taxon>
        <taxon>Alveolata</taxon>
        <taxon>Apicomplexa</taxon>
        <taxon>Aconoidasida</taxon>
        <taxon>Piroplasmida</taxon>
        <taxon>Theileriidae</taxon>
        <taxon>Theileria</taxon>
    </lineage>
</organism>
<dbReference type="SUPFAM" id="SSF53067">
    <property type="entry name" value="Actin-like ATPase domain"/>
    <property type="match status" value="2"/>
</dbReference>
<evidence type="ECO:0000313" key="12">
    <source>
        <dbReference type="EMBL" id="AFZ79707.1"/>
    </source>
</evidence>
<dbReference type="PROSITE" id="PS00933">
    <property type="entry name" value="FGGY_KINASES_1"/>
    <property type="match status" value="1"/>
</dbReference>
<evidence type="ECO:0000313" key="13">
    <source>
        <dbReference type="Proteomes" id="UP000031512"/>
    </source>
</evidence>
<dbReference type="InterPro" id="IPR018484">
    <property type="entry name" value="FGGY_N"/>
</dbReference>
<dbReference type="GO" id="GO:0019563">
    <property type="term" value="P:glycerol catabolic process"/>
    <property type="evidence" value="ECO:0007669"/>
    <property type="project" value="UniProtKB-UniPathway"/>
</dbReference>
<dbReference type="InterPro" id="IPR018485">
    <property type="entry name" value="FGGY_C"/>
</dbReference>
<keyword evidence="5" id="KW-0547">Nucleotide-binding</keyword>
<evidence type="ECO:0000256" key="9">
    <source>
        <dbReference type="SAM" id="MobiDB-lite"/>
    </source>
</evidence>
<feature type="domain" description="Carbohydrate kinase FGGY C-terminal" evidence="11">
    <location>
        <begin position="782"/>
        <end position="971"/>
    </location>
</feature>
<name>L0AVS5_THEEQ</name>
<dbReference type="STRING" id="1537102.L0AVS5"/>
<dbReference type="GO" id="GO:0004370">
    <property type="term" value="F:glycerol kinase activity"/>
    <property type="evidence" value="ECO:0007669"/>
    <property type="project" value="UniProtKB-EC"/>
</dbReference>
<dbReference type="Gene3D" id="3.30.420.40">
    <property type="match status" value="2"/>
</dbReference>
<evidence type="ECO:0000256" key="5">
    <source>
        <dbReference type="ARBA" id="ARBA00022741"/>
    </source>
</evidence>
<dbReference type="GO" id="GO:0005739">
    <property type="term" value="C:mitochondrion"/>
    <property type="evidence" value="ECO:0007669"/>
    <property type="project" value="TreeGrafter"/>
</dbReference>
<dbReference type="eggNOG" id="KOG2517">
    <property type="taxonomic scope" value="Eukaryota"/>
</dbReference>
<dbReference type="PANTHER" id="PTHR10196">
    <property type="entry name" value="SUGAR KINASE"/>
    <property type="match status" value="1"/>
</dbReference>
<feature type="domain" description="Carbohydrate kinase FGGY N-terminal" evidence="10">
    <location>
        <begin position="569"/>
        <end position="772"/>
    </location>
</feature>